<feature type="transmembrane region" description="Helical" evidence="4">
    <location>
        <begin position="96"/>
        <end position="114"/>
    </location>
</feature>
<gene>
    <name evidence="6" type="ORF">A2Y82_04765</name>
</gene>
<feature type="transmembrane region" description="Helical" evidence="4">
    <location>
        <begin position="245"/>
        <end position="264"/>
    </location>
</feature>
<dbReference type="InterPro" id="IPR052528">
    <property type="entry name" value="Sugar_transport-like"/>
</dbReference>
<feature type="transmembrane region" description="Helical" evidence="4">
    <location>
        <begin position="365"/>
        <end position="384"/>
    </location>
</feature>
<keyword evidence="3 4" id="KW-0472">Membrane</keyword>
<evidence type="ECO:0000313" key="6">
    <source>
        <dbReference type="EMBL" id="OGY42423.1"/>
    </source>
</evidence>
<dbReference type="PANTHER" id="PTHR23526">
    <property type="entry name" value="INTEGRAL MEMBRANE TRANSPORT PROTEIN-RELATED"/>
    <property type="match status" value="1"/>
</dbReference>
<feature type="transmembrane region" description="Helical" evidence="4">
    <location>
        <begin position="276"/>
        <end position="294"/>
    </location>
</feature>
<dbReference type="Pfam" id="PF07690">
    <property type="entry name" value="MFS_1"/>
    <property type="match status" value="1"/>
</dbReference>
<dbReference type="GO" id="GO:0022857">
    <property type="term" value="F:transmembrane transporter activity"/>
    <property type="evidence" value="ECO:0007669"/>
    <property type="project" value="InterPro"/>
</dbReference>
<dbReference type="InterPro" id="IPR011701">
    <property type="entry name" value="MFS"/>
</dbReference>
<evidence type="ECO:0000256" key="4">
    <source>
        <dbReference type="SAM" id="Phobius"/>
    </source>
</evidence>
<dbReference type="Proteomes" id="UP000176498">
    <property type="component" value="Unassembled WGS sequence"/>
</dbReference>
<feature type="transmembrane region" description="Helical" evidence="4">
    <location>
        <begin position="338"/>
        <end position="359"/>
    </location>
</feature>
<feature type="domain" description="Major facilitator superfamily (MFS) profile" evidence="5">
    <location>
        <begin position="9"/>
        <end position="388"/>
    </location>
</feature>
<dbReference type="AlphaFoldDB" id="A0A1G1XQQ3"/>
<dbReference type="PROSITE" id="PS50850">
    <property type="entry name" value="MFS"/>
    <property type="match status" value="1"/>
</dbReference>
<evidence type="ECO:0000256" key="2">
    <source>
        <dbReference type="ARBA" id="ARBA00022989"/>
    </source>
</evidence>
<reference evidence="6 7" key="1">
    <citation type="journal article" date="2016" name="Nat. Commun.">
        <title>Thousands of microbial genomes shed light on interconnected biogeochemical processes in an aquifer system.</title>
        <authorList>
            <person name="Anantharaman K."/>
            <person name="Brown C.T."/>
            <person name="Hug L.A."/>
            <person name="Sharon I."/>
            <person name="Castelle C.J."/>
            <person name="Probst A.J."/>
            <person name="Thomas B.C."/>
            <person name="Singh A."/>
            <person name="Wilkins M.J."/>
            <person name="Karaoz U."/>
            <person name="Brodie E.L."/>
            <person name="Williams K.H."/>
            <person name="Hubbard S.S."/>
            <person name="Banfield J.F."/>
        </authorList>
    </citation>
    <scope>NUCLEOTIDE SEQUENCE [LARGE SCALE GENOMIC DNA]</scope>
</reference>
<evidence type="ECO:0000259" key="5">
    <source>
        <dbReference type="PROSITE" id="PS50850"/>
    </source>
</evidence>
<evidence type="ECO:0000256" key="3">
    <source>
        <dbReference type="ARBA" id="ARBA00023136"/>
    </source>
</evidence>
<feature type="transmembrane region" description="Helical" evidence="4">
    <location>
        <begin position="160"/>
        <end position="182"/>
    </location>
</feature>
<dbReference type="InterPro" id="IPR020846">
    <property type="entry name" value="MFS_dom"/>
</dbReference>
<evidence type="ECO:0000256" key="1">
    <source>
        <dbReference type="ARBA" id="ARBA00022692"/>
    </source>
</evidence>
<proteinExistence type="predicted"/>
<feature type="transmembrane region" description="Helical" evidence="4">
    <location>
        <begin position="12"/>
        <end position="31"/>
    </location>
</feature>
<dbReference type="InterPro" id="IPR036259">
    <property type="entry name" value="MFS_trans_sf"/>
</dbReference>
<feature type="transmembrane region" description="Helical" evidence="4">
    <location>
        <begin position="72"/>
        <end position="90"/>
    </location>
</feature>
<keyword evidence="2 4" id="KW-1133">Transmembrane helix</keyword>
<protein>
    <recommendedName>
        <fullName evidence="5">Major facilitator superfamily (MFS) profile domain-containing protein</fullName>
    </recommendedName>
</protein>
<feature type="transmembrane region" description="Helical" evidence="4">
    <location>
        <begin position="135"/>
        <end position="154"/>
    </location>
</feature>
<dbReference type="EMBL" id="MHHZ01000004">
    <property type="protein sequence ID" value="OGY42423.1"/>
    <property type="molecule type" value="Genomic_DNA"/>
</dbReference>
<keyword evidence="1 4" id="KW-0812">Transmembrane</keyword>
<feature type="transmembrane region" description="Helical" evidence="4">
    <location>
        <begin position="300"/>
        <end position="318"/>
    </location>
</feature>
<dbReference type="SUPFAM" id="SSF103473">
    <property type="entry name" value="MFS general substrate transporter"/>
    <property type="match status" value="1"/>
</dbReference>
<comment type="caution">
    <text evidence="6">The sequence shown here is derived from an EMBL/GenBank/DDBJ whole genome shotgun (WGS) entry which is preliminary data.</text>
</comment>
<feature type="transmembrane region" description="Helical" evidence="4">
    <location>
        <begin position="43"/>
        <end position="60"/>
    </location>
</feature>
<feature type="transmembrane region" description="Helical" evidence="4">
    <location>
        <begin position="212"/>
        <end position="233"/>
    </location>
</feature>
<sequence length="388" mass="44798">MPNNNKKKKIKSLYLGGFILAVSEAIIAYVQSSYLNQFYNLEIVSWIFIITYIVTFFIINKYPNFIARFTNLKTAAFSLLLKVISLLIFICFPNPISVFIGFILFTVSFTLAFINFDIFLETFTSDEKTGRIRGIYFSIYNFGWLASPFLSGIIVDYSGFNTLFIIDIALALIVLVLLLWNFRALPNHYAEKHFEIISTFKEILRRKNIKKIFEVSFILHFFYAVMIIYTPIYLNQYIGLSWSEIGLVFTVMLIPFILLQYPAGYLADKYYGEKEILTTGLIIMALASFIIFYFHSYDLLAWAVILFFSRIGASLVEIMRETYFFKKVDAKDIQLINALRSITPISYIIAPLAVGLILSFLQIEYVFLFLGLIILLGLYPALTLKDTK</sequence>
<organism evidence="6 7">
    <name type="scientific">Candidatus Buchananbacteria bacterium RBG_13_36_9</name>
    <dbReference type="NCBI Taxonomy" id="1797530"/>
    <lineage>
        <taxon>Bacteria</taxon>
        <taxon>Candidatus Buchananiibacteriota</taxon>
    </lineage>
</organism>
<accession>A0A1G1XQQ3</accession>
<dbReference type="PANTHER" id="PTHR23526:SF4">
    <property type="entry name" value="INTEGRAL MEMBRANE TRANSPORT PROTEIN"/>
    <property type="match status" value="1"/>
</dbReference>
<evidence type="ECO:0000313" key="7">
    <source>
        <dbReference type="Proteomes" id="UP000176498"/>
    </source>
</evidence>
<dbReference type="Gene3D" id="1.20.1250.20">
    <property type="entry name" value="MFS general substrate transporter like domains"/>
    <property type="match status" value="2"/>
</dbReference>
<name>A0A1G1XQQ3_9BACT</name>